<feature type="region of interest" description="Disordered" evidence="1">
    <location>
        <begin position="88"/>
        <end position="116"/>
    </location>
</feature>
<sequence length="116" mass="13375">MITVVLTACPESLRGHLTRWLSEVSAGVFVGKVNPRIRDKLWGLIVAECKNGRAIMTFTTRDREQGYDFRLHNHDWETVDCEGLVLIKRPSPNHSKPNSKPKPGWSRAGRRKRFHR</sequence>
<name>A0A0G3H6Q2_9CORY</name>
<dbReference type="RefSeq" id="WP_083987566.1">
    <property type="nucleotide sequence ID" value="NZ_CP011542.1"/>
</dbReference>
<dbReference type="KEGG" id="cmv:CMUST_12430"/>
<dbReference type="NCBIfam" id="TIGR01873">
    <property type="entry name" value="cas_CT1978"/>
    <property type="match status" value="1"/>
</dbReference>
<organism evidence="2 3">
    <name type="scientific">Corynebacterium mustelae</name>
    <dbReference type="NCBI Taxonomy" id="571915"/>
    <lineage>
        <taxon>Bacteria</taxon>
        <taxon>Bacillati</taxon>
        <taxon>Actinomycetota</taxon>
        <taxon>Actinomycetes</taxon>
        <taxon>Mycobacteriales</taxon>
        <taxon>Corynebacteriaceae</taxon>
        <taxon>Corynebacterium</taxon>
    </lineage>
</organism>
<reference evidence="3" key="2">
    <citation type="submission" date="2015-05" db="EMBL/GenBank/DDBJ databases">
        <title>Complete genome sequence of Corynebacterium mustelae DSM 45274, isolated from various tissues of a male ferret with lethal sepsis.</title>
        <authorList>
            <person name="Ruckert C."/>
            <person name="Albersmeier A."/>
            <person name="Winkler A."/>
            <person name="Tauch A."/>
        </authorList>
    </citation>
    <scope>NUCLEOTIDE SEQUENCE [LARGE SCALE GENOMIC DNA]</scope>
    <source>
        <strain evidence="3">DSM 45274</strain>
    </source>
</reference>
<evidence type="ECO:0000256" key="1">
    <source>
        <dbReference type="SAM" id="MobiDB-lite"/>
    </source>
</evidence>
<dbReference type="OrthoDB" id="8527479at2"/>
<dbReference type="Pfam" id="PF09707">
    <property type="entry name" value="Cas_Cas2CT1978"/>
    <property type="match status" value="1"/>
</dbReference>
<dbReference type="InterPro" id="IPR010152">
    <property type="entry name" value="CRISPR-assoc_prot_Cas2_sub"/>
</dbReference>
<dbReference type="Proteomes" id="UP000035199">
    <property type="component" value="Chromosome"/>
</dbReference>
<accession>A0A0G3H6Q2</accession>
<gene>
    <name evidence="2" type="ORF">CMUST_12430</name>
</gene>
<dbReference type="STRING" id="571915.CMUST_12430"/>
<protein>
    <submittedName>
        <fullName evidence="2">CRISPR-associated protein Cas2</fullName>
    </submittedName>
</protein>
<feature type="compositionally biased region" description="Low complexity" evidence="1">
    <location>
        <begin position="90"/>
        <end position="103"/>
    </location>
</feature>
<evidence type="ECO:0000313" key="2">
    <source>
        <dbReference type="EMBL" id="AKK06792.1"/>
    </source>
</evidence>
<keyword evidence="3" id="KW-1185">Reference proteome</keyword>
<dbReference type="Gene3D" id="3.30.70.240">
    <property type="match status" value="1"/>
</dbReference>
<evidence type="ECO:0000313" key="3">
    <source>
        <dbReference type="Proteomes" id="UP000035199"/>
    </source>
</evidence>
<proteinExistence type="predicted"/>
<dbReference type="EMBL" id="CP011542">
    <property type="protein sequence ID" value="AKK06792.1"/>
    <property type="molecule type" value="Genomic_DNA"/>
</dbReference>
<reference evidence="2 3" key="1">
    <citation type="journal article" date="2015" name="Genome Announc.">
        <title>Complete Genome Sequence of the Type Strain Corynebacterium mustelae DSM 45274, Isolated from Various Tissues of a Male Ferret with Lethal Sepsis.</title>
        <authorList>
            <person name="Ruckert C."/>
            <person name="Eimer J."/>
            <person name="Winkler A."/>
            <person name="Tauch A."/>
        </authorList>
    </citation>
    <scope>NUCLEOTIDE SEQUENCE [LARGE SCALE GENOMIC DNA]</scope>
    <source>
        <strain evidence="2 3">DSM 45274</strain>
    </source>
</reference>
<dbReference type="AlphaFoldDB" id="A0A0G3H6Q2"/>